<proteinExistence type="predicted"/>
<dbReference type="InterPro" id="IPR038573">
    <property type="entry name" value="BrnT_sf"/>
</dbReference>
<sequence>MAITFDPAKRDVTLRERGIDFATDAAKVFAGDSATFDSEQKGHGELRQITAGWLNGRPVMIVWTARGEDRHIISMRYCHAGEAKKLRERFKQT</sequence>
<dbReference type="Gene3D" id="3.10.450.530">
    <property type="entry name" value="Ribonuclease toxin, BrnT, of type II toxin-antitoxin system"/>
    <property type="match status" value="1"/>
</dbReference>
<dbReference type="OrthoDB" id="839663at2"/>
<protein>
    <submittedName>
        <fullName evidence="1">BrnT family toxin</fullName>
    </submittedName>
</protein>
<dbReference type="Pfam" id="PF04365">
    <property type="entry name" value="BrnT_toxin"/>
    <property type="match status" value="1"/>
</dbReference>
<dbReference type="RefSeq" id="WP_110785764.1">
    <property type="nucleotide sequence ID" value="NZ_QKQS01000013.1"/>
</dbReference>
<dbReference type="InterPro" id="IPR007460">
    <property type="entry name" value="BrnT_toxin"/>
</dbReference>
<organism evidence="1 2">
    <name type="scientific">Rhodopseudomonas palustris</name>
    <dbReference type="NCBI Taxonomy" id="1076"/>
    <lineage>
        <taxon>Bacteria</taxon>
        <taxon>Pseudomonadati</taxon>
        <taxon>Pseudomonadota</taxon>
        <taxon>Alphaproteobacteria</taxon>
        <taxon>Hyphomicrobiales</taxon>
        <taxon>Nitrobacteraceae</taxon>
        <taxon>Rhodopseudomonas</taxon>
    </lineage>
</organism>
<evidence type="ECO:0000313" key="1">
    <source>
        <dbReference type="EMBL" id="PZA12247.1"/>
    </source>
</evidence>
<evidence type="ECO:0000313" key="2">
    <source>
        <dbReference type="Proteomes" id="UP000248134"/>
    </source>
</evidence>
<name>A0A323UJ38_RHOPL</name>
<dbReference type="EMBL" id="QKQS01000013">
    <property type="protein sequence ID" value="PZA12247.1"/>
    <property type="molecule type" value="Genomic_DNA"/>
</dbReference>
<gene>
    <name evidence="1" type="ORF">DNX69_09610</name>
</gene>
<reference evidence="1 2" key="1">
    <citation type="submission" date="2018-06" db="EMBL/GenBank/DDBJ databases">
        <title>Draft Whole-Genome Sequence of the purple photosynthetic bacterium Rhodospeudomonas palustris XCP.</title>
        <authorList>
            <person name="Rayyan A."/>
            <person name="Meyer T.E."/>
            <person name="Kyndt J.A."/>
        </authorList>
    </citation>
    <scope>NUCLEOTIDE SEQUENCE [LARGE SCALE GENOMIC DNA]</scope>
    <source>
        <strain evidence="1 2">XCP</strain>
    </source>
</reference>
<comment type="caution">
    <text evidence="1">The sequence shown here is derived from an EMBL/GenBank/DDBJ whole genome shotgun (WGS) entry which is preliminary data.</text>
</comment>
<dbReference type="Proteomes" id="UP000248134">
    <property type="component" value="Unassembled WGS sequence"/>
</dbReference>
<accession>A0A323UJ38</accession>
<dbReference type="AlphaFoldDB" id="A0A323UJ38"/>